<organism evidence="5 6">
    <name type="scientific">Solimonas aquatica</name>
    <dbReference type="NCBI Taxonomy" id="489703"/>
    <lineage>
        <taxon>Bacteria</taxon>
        <taxon>Pseudomonadati</taxon>
        <taxon>Pseudomonadota</taxon>
        <taxon>Gammaproteobacteria</taxon>
        <taxon>Nevskiales</taxon>
        <taxon>Nevskiaceae</taxon>
        <taxon>Solimonas</taxon>
    </lineage>
</organism>
<dbReference type="AlphaFoldDB" id="A0A1H9AJY6"/>
<evidence type="ECO:0000313" key="6">
    <source>
        <dbReference type="Proteomes" id="UP000199233"/>
    </source>
</evidence>
<evidence type="ECO:0000256" key="3">
    <source>
        <dbReference type="SAM" id="MobiDB-lite"/>
    </source>
</evidence>
<proteinExistence type="inferred from homology"/>
<dbReference type="SMART" id="SM00935">
    <property type="entry name" value="OmpH"/>
    <property type="match status" value="1"/>
</dbReference>
<name>A0A1H9AJY6_9GAMM</name>
<reference evidence="6" key="1">
    <citation type="submission" date="2016-10" db="EMBL/GenBank/DDBJ databases">
        <authorList>
            <person name="Varghese N."/>
            <person name="Submissions S."/>
        </authorList>
    </citation>
    <scope>NUCLEOTIDE SEQUENCE [LARGE SCALE GENOMIC DNA]</scope>
    <source>
        <strain evidence="6">DSM 25927</strain>
    </source>
</reference>
<dbReference type="STRING" id="489703.SAMN04488038_101430"/>
<feature type="compositionally biased region" description="Basic and acidic residues" evidence="3">
    <location>
        <begin position="75"/>
        <end position="87"/>
    </location>
</feature>
<feature type="chain" id="PRO_5011514404" evidence="4">
    <location>
        <begin position="23"/>
        <end position="169"/>
    </location>
</feature>
<dbReference type="GO" id="GO:0005829">
    <property type="term" value="C:cytosol"/>
    <property type="evidence" value="ECO:0007669"/>
    <property type="project" value="TreeGrafter"/>
</dbReference>
<dbReference type="PANTHER" id="PTHR35089:SF1">
    <property type="entry name" value="CHAPERONE PROTEIN SKP"/>
    <property type="match status" value="1"/>
</dbReference>
<dbReference type="SUPFAM" id="SSF111384">
    <property type="entry name" value="OmpH-like"/>
    <property type="match status" value="1"/>
</dbReference>
<feature type="signal peptide" evidence="4">
    <location>
        <begin position="1"/>
        <end position="22"/>
    </location>
</feature>
<evidence type="ECO:0000313" key="5">
    <source>
        <dbReference type="EMBL" id="SEP76895.1"/>
    </source>
</evidence>
<gene>
    <name evidence="5" type="ORF">SAMN04488038_101430</name>
</gene>
<keyword evidence="2 4" id="KW-0732">Signal</keyword>
<dbReference type="InterPro" id="IPR005632">
    <property type="entry name" value="Chaperone_Skp"/>
</dbReference>
<evidence type="ECO:0000256" key="2">
    <source>
        <dbReference type="ARBA" id="ARBA00022729"/>
    </source>
</evidence>
<comment type="similarity">
    <text evidence="1">Belongs to the Skp family.</text>
</comment>
<keyword evidence="6" id="KW-1185">Reference proteome</keyword>
<dbReference type="GO" id="GO:0050821">
    <property type="term" value="P:protein stabilization"/>
    <property type="evidence" value="ECO:0007669"/>
    <property type="project" value="TreeGrafter"/>
</dbReference>
<feature type="region of interest" description="Disordered" evidence="3">
    <location>
        <begin position="63"/>
        <end position="87"/>
    </location>
</feature>
<dbReference type="Pfam" id="PF03938">
    <property type="entry name" value="OmpH"/>
    <property type="match status" value="1"/>
</dbReference>
<dbReference type="GO" id="GO:0051082">
    <property type="term" value="F:unfolded protein binding"/>
    <property type="evidence" value="ECO:0007669"/>
    <property type="project" value="InterPro"/>
</dbReference>
<dbReference type="Gene3D" id="3.30.910.20">
    <property type="entry name" value="Skp domain"/>
    <property type="match status" value="1"/>
</dbReference>
<accession>A0A1H9AJY6</accession>
<dbReference type="EMBL" id="FOFS01000001">
    <property type="protein sequence ID" value="SEP76895.1"/>
    <property type="molecule type" value="Genomic_DNA"/>
</dbReference>
<evidence type="ECO:0000256" key="4">
    <source>
        <dbReference type="SAM" id="SignalP"/>
    </source>
</evidence>
<evidence type="ECO:0000256" key="1">
    <source>
        <dbReference type="ARBA" id="ARBA00009091"/>
    </source>
</evidence>
<dbReference type="PANTHER" id="PTHR35089">
    <property type="entry name" value="CHAPERONE PROTEIN SKP"/>
    <property type="match status" value="1"/>
</dbReference>
<sequence>MRKLILATGLMLAAAFALPAQAELKIATVRSAEIADKAPQFKSMQDKLKAEFERKQNDLEAEAKKLNDDGTNFQREADTLTSDARDKKAKDLTTRRIDIESKARKLQEDFGKRRQELFAQTMGSIKNVIDAIAKEKSLDLIIENPVFAKNDLDITDDVLKRLSAPAAAK</sequence>
<protein>
    <submittedName>
        <fullName evidence="5">Periplasmic chaperone for outer membrane proteins Skp</fullName>
    </submittedName>
</protein>
<dbReference type="Proteomes" id="UP000199233">
    <property type="component" value="Unassembled WGS sequence"/>
</dbReference>
<dbReference type="InterPro" id="IPR024930">
    <property type="entry name" value="Skp_dom_sf"/>
</dbReference>